<protein>
    <recommendedName>
        <fullName evidence="4">RNA pyrophosphohydrolase</fullName>
        <ecNumber evidence="4">3.6.1.-</ecNumber>
    </recommendedName>
    <alternativeName>
        <fullName evidence="4">(Di)nucleoside polyphosphate hydrolase</fullName>
    </alternativeName>
</protein>
<dbReference type="InterPro" id="IPR020476">
    <property type="entry name" value="Nudix_hydrolase"/>
</dbReference>
<dbReference type="GO" id="GO:0006753">
    <property type="term" value="P:nucleoside phosphate metabolic process"/>
    <property type="evidence" value="ECO:0007669"/>
    <property type="project" value="TreeGrafter"/>
</dbReference>
<comment type="cofactor">
    <cofactor evidence="4">
        <name>a divalent metal cation</name>
        <dbReference type="ChEBI" id="CHEBI:60240"/>
    </cofactor>
</comment>
<gene>
    <name evidence="4 6" type="primary">rppH</name>
    <name evidence="4" type="synonym">nudH</name>
    <name evidence="6" type="ORF">WBAD_0661</name>
</gene>
<dbReference type="EC" id="3.6.1.-" evidence="4"/>
<dbReference type="SUPFAM" id="SSF55811">
    <property type="entry name" value="Nudix"/>
    <property type="match status" value="1"/>
</dbReference>
<comment type="cofactor">
    <cofactor evidence="1">
        <name>Mn(2+)</name>
        <dbReference type="ChEBI" id="CHEBI:29035"/>
    </cofactor>
</comment>
<comment type="cofactor">
    <cofactor evidence="2">
        <name>Mg(2+)</name>
        <dbReference type="ChEBI" id="CHEBI:18420"/>
    </cofactor>
</comment>
<dbReference type="NCBIfam" id="NF001937">
    <property type="entry name" value="PRK00714.1-4"/>
    <property type="match status" value="1"/>
</dbReference>
<dbReference type="PROSITE" id="PS00893">
    <property type="entry name" value="NUDIX_BOX"/>
    <property type="match status" value="1"/>
</dbReference>
<dbReference type="GO" id="GO:0008893">
    <property type="term" value="F:guanosine-3',5'-bis(diphosphate) 3'-diphosphatase activity"/>
    <property type="evidence" value="ECO:0007669"/>
    <property type="project" value="TreeGrafter"/>
</dbReference>
<dbReference type="CDD" id="cd03671">
    <property type="entry name" value="NUDIX_Ap4A_hydrolase_plant_like"/>
    <property type="match status" value="1"/>
</dbReference>
<evidence type="ECO:0000256" key="1">
    <source>
        <dbReference type="ARBA" id="ARBA00001936"/>
    </source>
</evidence>
<dbReference type="InterPro" id="IPR000086">
    <property type="entry name" value="NUDIX_hydrolase_dom"/>
</dbReference>
<proteinExistence type="inferred from homology"/>
<sequence>MISEEKEYRPCVGIMLFNKQGNVFIGKRFDSDSYWQMPQGGIDDDEELEQAALRELLEEVGTNKAEVVAKNKEWIYYNLPEEVIPICWNGRYSGQKQRWFLMKFCGKDKDININYTDHPEFKEWRWQNVDDLVASAIPFKKEVYKKVIEEFSSIIKGSIYDS</sequence>
<evidence type="ECO:0000256" key="2">
    <source>
        <dbReference type="ARBA" id="ARBA00001946"/>
    </source>
</evidence>
<evidence type="ECO:0000256" key="3">
    <source>
        <dbReference type="ARBA" id="ARBA00022801"/>
    </source>
</evidence>
<reference evidence="6" key="1">
    <citation type="submission" date="2018-04" db="EMBL/GenBank/DDBJ databases">
        <authorList>
            <person name="Go L.Y."/>
            <person name="Mitchell J.A."/>
        </authorList>
    </citation>
    <scope>NUCLEOTIDE SEQUENCE</scope>
    <source>
        <strain evidence="6">WBAD</strain>
    </source>
</reference>
<dbReference type="PROSITE" id="PS51462">
    <property type="entry name" value="NUDIX"/>
    <property type="match status" value="1"/>
</dbReference>
<feature type="short sequence motif" description="Nudix box" evidence="4">
    <location>
        <begin position="40"/>
        <end position="61"/>
    </location>
</feature>
<comment type="similarity">
    <text evidence="4">Belongs to the Nudix hydrolase family. RppH subfamily.</text>
</comment>
<name>A0A3B0IW43_9RICK</name>
<dbReference type="GO" id="GO:0019693">
    <property type="term" value="P:ribose phosphate metabolic process"/>
    <property type="evidence" value="ECO:0007669"/>
    <property type="project" value="TreeGrafter"/>
</dbReference>
<dbReference type="PRINTS" id="PR00502">
    <property type="entry name" value="NUDIXFAMILY"/>
</dbReference>
<dbReference type="InterPro" id="IPR020084">
    <property type="entry name" value="NUDIX_hydrolase_CS"/>
</dbReference>
<dbReference type="NCBIfam" id="NF001938">
    <property type="entry name" value="PRK00714.1-5"/>
    <property type="match status" value="1"/>
</dbReference>
<feature type="domain" description="Nudix hydrolase" evidence="5">
    <location>
        <begin position="7"/>
        <end position="149"/>
    </location>
</feature>
<dbReference type="AlphaFoldDB" id="A0A3B0IW43"/>
<dbReference type="EMBL" id="OUNE01000109">
    <property type="protein sequence ID" value="SPP33148.1"/>
    <property type="molecule type" value="Genomic_DNA"/>
</dbReference>
<accession>A0A3B0IW43</accession>
<evidence type="ECO:0000313" key="6">
    <source>
        <dbReference type="EMBL" id="SPP33148.1"/>
    </source>
</evidence>
<dbReference type="PANTHER" id="PTHR11839:SF22">
    <property type="entry name" value="NUDIX HYDROLASE 26, CHLOROPLASTIC"/>
    <property type="match status" value="1"/>
</dbReference>
<evidence type="ECO:0000259" key="5">
    <source>
        <dbReference type="PROSITE" id="PS51462"/>
    </source>
</evidence>
<evidence type="ECO:0000256" key="4">
    <source>
        <dbReference type="HAMAP-Rule" id="MF_00298"/>
    </source>
</evidence>
<comment type="function">
    <text evidence="4">Accelerates the degradation of transcripts by removing pyrophosphate from the 5'-end of triphosphorylated RNA, leading to a more labile monophosphorylated state that can stimulate subsequent ribonuclease cleavage.</text>
</comment>
<organism evidence="6">
    <name type="scientific">Wolbachia endosymbiont of Aleurodicus dispersus</name>
    <dbReference type="NCBI Taxonomy" id="1288877"/>
    <lineage>
        <taxon>Bacteria</taxon>
        <taxon>Pseudomonadati</taxon>
        <taxon>Pseudomonadota</taxon>
        <taxon>Alphaproteobacteria</taxon>
        <taxon>Rickettsiales</taxon>
        <taxon>Anaplasmataceae</taxon>
        <taxon>Wolbachieae</taxon>
        <taxon>Wolbachia</taxon>
    </lineage>
</organism>
<dbReference type="PANTHER" id="PTHR11839">
    <property type="entry name" value="UDP/ADP-SUGAR PYROPHOSPHATASE"/>
    <property type="match status" value="1"/>
</dbReference>
<dbReference type="Gene3D" id="3.90.79.10">
    <property type="entry name" value="Nucleoside Triphosphate Pyrophosphohydrolase"/>
    <property type="match status" value="1"/>
</dbReference>
<dbReference type="InterPro" id="IPR015797">
    <property type="entry name" value="NUDIX_hydrolase-like_dom_sf"/>
</dbReference>
<dbReference type="Pfam" id="PF00293">
    <property type="entry name" value="NUDIX"/>
    <property type="match status" value="1"/>
</dbReference>
<dbReference type="HAMAP" id="MF_00298">
    <property type="entry name" value="Nudix_RppH"/>
    <property type="match status" value="1"/>
</dbReference>
<dbReference type="NCBIfam" id="NF001936">
    <property type="entry name" value="PRK00714.1-3"/>
    <property type="match status" value="1"/>
</dbReference>
<keyword evidence="3 4" id="KW-0378">Hydrolase</keyword>
<dbReference type="InterPro" id="IPR022927">
    <property type="entry name" value="RppH"/>
</dbReference>
<dbReference type="GO" id="GO:0034432">
    <property type="term" value="F:bis(5'-adenosyl)-pentaphosphatase activity"/>
    <property type="evidence" value="ECO:0007669"/>
    <property type="project" value="TreeGrafter"/>
</dbReference>